<proteinExistence type="predicted"/>
<protein>
    <submittedName>
        <fullName evidence="1">Uncharacterized protein</fullName>
    </submittedName>
</protein>
<accession>A0ACC1NX54</accession>
<reference evidence="1" key="1">
    <citation type="submission" date="2022-08" db="EMBL/GenBank/DDBJ databases">
        <title>Genome Sequence of Lecanicillium fungicola.</title>
        <authorList>
            <person name="Buettner E."/>
        </authorList>
    </citation>
    <scope>NUCLEOTIDE SEQUENCE</scope>
    <source>
        <strain evidence="1">Babe33</strain>
    </source>
</reference>
<dbReference type="EMBL" id="JANJQO010000045">
    <property type="protein sequence ID" value="KAJ2983066.1"/>
    <property type="molecule type" value="Genomic_DNA"/>
</dbReference>
<gene>
    <name evidence="1" type="ORF">NQ176_g966</name>
</gene>
<comment type="caution">
    <text evidence="1">The sequence shown here is derived from an EMBL/GenBank/DDBJ whole genome shotgun (WGS) entry which is preliminary data.</text>
</comment>
<dbReference type="Proteomes" id="UP001143910">
    <property type="component" value="Unassembled WGS sequence"/>
</dbReference>
<evidence type="ECO:0000313" key="1">
    <source>
        <dbReference type="EMBL" id="KAJ2983066.1"/>
    </source>
</evidence>
<name>A0ACC1NX54_9HYPO</name>
<evidence type="ECO:0000313" key="2">
    <source>
        <dbReference type="Proteomes" id="UP001143910"/>
    </source>
</evidence>
<keyword evidence="2" id="KW-1185">Reference proteome</keyword>
<organism evidence="1 2">
    <name type="scientific">Zarea fungicola</name>
    <dbReference type="NCBI Taxonomy" id="93591"/>
    <lineage>
        <taxon>Eukaryota</taxon>
        <taxon>Fungi</taxon>
        <taxon>Dikarya</taxon>
        <taxon>Ascomycota</taxon>
        <taxon>Pezizomycotina</taxon>
        <taxon>Sordariomycetes</taxon>
        <taxon>Hypocreomycetidae</taxon>
        <taxon>Hypocreales</taxon>
        <taxon>Cordycipitaceae</taxon>
        <taxon>Zarea</taxon>
    </lineage>
</organism>
<sequence>MTSFDDVLPSNDDFLFVNITNPTGGHHRGASEQKKIRQHAMRKTANAQRKRPRNPWFALKMVTTAGRPSLAEKTNNMETICTAIIDRDAMERLQPKSQALCQHPLAVLQCGGNLSEFRSYEMALTVAWNSNLNGKLQLLYSGPTSSRNRD</sequence>